<evidence type="ECO:0000313" key="3">
    <source>
        <dbReference type="EMBL" id="HAT4309574.1"/>
    </source>
</evidence>
<dbReference type="Proteomes" id="UP000070260">
    <property type="component" value="Chromosome"/>
</dbReference>
<dbReference type="OrthoDB" id="1909821at2"/>
<dbReference type="Proteomes" id="UP001289066">
    <property type="component" value="Unassembled WGS sequence"/>
</dbReference>
<dbReference type="AlphaFoldDB" id="A0A133N476"/>
<evidence type="ECO:0000313" key="22">
    <source>
        <dbReference type="Proteomes" id="UP000273641"/>
    </source>
</evidence>
<dbReference type="Proteomes" id="UP001291306">
    <property type="component" value="Unassembled WGS sequence"/>
</dbReference>
<dbReference type="Proteomes" id="UP001292368">
    <property type="component" value="Unassembled WGS sequence"/>
</dbReference>
<protein>
    <submittedName>
        <fullName evidence="4">Uncharacterized protein</fullName>
    </submittedName>
</protein>
<reference evidence="13 19" key="3">
    <citation type="journal article" date="2018" name="BMC Genomics">
        <title>Whole genome analysis reveals the diversity and evolutionary relationships between necrotic enteritis-causing strains of Clostridium perfringens.</title>
        <authorList>
            <person name="Lacey J.A."/>
            <person name="Allnutt T.R."/>
            <person name="Vezina B."/>
            <person name="Van T.T.H."/>
            <person name="Stent T."/>
            <person name="Han X."/>
            <person name="Rood J.I."/>
            <person name="Wade B."/>
            <person name="Keyburn A.L."/>
            <person name="Seeman T."/>
            <person name="Chen H."/>
            <person name="Haring V."/>
            <person name="Johanesen P.A."/>
            <person name="Lyras D."/>
            <person name="Moore R.J."/>
        </authorList>
    </citation>
    <scope>NUCLEOTIDE SEQUENCE [LARGE SCALE GENOMIC DNA]</scope>
    <source>
        <strain evidence="13 19">EUR-NE15</strain>
    </source>
</reference>
<evidence type="ECO:0000313" key="17">
    <source>
        <dbReference type="Proteomes" id="UP000070260"/>
    </source>
</evidence>
<dbReference type="GeneID" id="93000648"/>
<dbReference type="EMBL" id="UAWO01000002">
    <property type="protein sequence ID" value="SQC08846.1"/>
    <property type="molecule type" value="Genomic_DNA"/>
</dbReference>
<evidence type="ECO:0000313" key="9">
    <source>
        <dbReference type="EMBL" id="MDZ5010075.1"/>
    </source>
</evidence>
<evidence type="ECO:0000313" key="12">
    <source>
        <dbReference type="EMBL" id="NGU31826.1"/>
    </source>
</evidence>
<dbReference type="PATRIC" id="fig|1502.156.peg.67"/>
<sequence length="100" mass="11749">MLVRCIDNSLCSSLTFGKEYVVIEEGDKYYVVVDDRNKEITTKKQRFEVIEDSDLAKKAKATINELNFQINNEFKDIKDFKVRTNSKGEIKEVIIKFKYE</sequence>
<dbReference type="Proteomes" id="UP001288778">
    <property type="component" value="Unassembled WGS sequence"/>
</dbReference>
<reference evidence="12 23" key="8">
    <citation type="submission" date="2020-02" db="EMBL/GenBank/DDBJ databases">
        <title>Genomic Insights into the Phylogeny and Genetic Plasticity of the Human and Animal Enteric Pathogen Clostridium perfringens.</title>
        <authorList>
            <person name="Feng Y."/>
            <person name="Hu Y."/>
        </authorList>
    </citation>
    <scope>NUCLEOTIDE SEQUENCE [LARGE SCALE GENOMIC DNA]</scope>
    <source>
        <strain evidence="12 23">CP-40</strain>
    </source>
</reference>
<dbReference type="EMBL" id="CP010994">
    <property type="protein sequence ID" value="AMN34287.1"/>
    <property type="molecule type" value="Genomic_DNA"/>
</dbReference>
<evidence type="ECO:0000313" key="13">
    <source>
        <dbReference type="EMBL" id="PWX36230.1"/>
    </source>
</evidence>
<reference evidence="5 24" key="10">
    <citation type="submission" date="2020-12" db="EMBL/GenBank/DDBJ databases">
        <title>Comparative genomics of Clostridium perfringens reveals patterns of host-associated phylogenetic clades and virulence factors.</title>
        <authorList>
            <person name="Smith A.H."/>
            <person name="Geier R."/>
        </authorList>
    </citation>
    <scope>NUCLEOTIDE SEQUENCE [LARGE SCALE GENOMIC DNA]</scope>
    <source>
        <strain evidence="6 24">CHD15829P</strain>
        <strain evidence="5">CHD30677R</strain>
    </source>
</reference>
<dbReference type="EMBL" id="JAALLZ010000028">
    <property type="protein sequence ID" value="NGU31826.1"/>
    <property type="molecule type" value="Genomic_DNA"/>
</dbReference>
<name>A0A133N476_CLOPF</name>
<evidence type="ECO:0000313" key="5">
    <source>
        <dbReference type="EMBL" id="MBO3360397.1"/>
    </source>
</evidence>
<evidence type="ECO:0000313" key="20">
    <source>
        <dbReference type="Proteomes" id="UP000249986"/>
    </source>
</evidence>
<reference evidence="4 18" key="2">
    <citation type="submission" date="2016-01" db="EMBL/GenBank/DDBJ databases">
        <authorList>
            <person name="Oliw E.H."/>
        </authorList>
    </citation>
    <scope>NUCLEOTIDE SEQUENCE [LARGE SCALE GENOMIC DNA]</scope>
    <source>
        <strain evidence="4 18">MJR7757A</strain>
    </source>
</reference>
<evidence type="ECO:0000313" key="23">
    <source>
        <dbReference type="Proteomes" id="UP000481454"/>
    </source>
</evidence>
<evidence type="ECO:0000313" key="14">
    <source>
        <dbReference type="EMBL" id="RQN22647.1"/>
    </source>
</evidence>
<dbReference type="Proteomes" id="UP000481454">
    <property type="component" value="Unassembled WGS sequence"/>
</dbReference>
<reference evidence="7" key="7">
    <citation type="submission" date="2019-11" db="EMBL/GenBank/DDBJ databases">
        <title>Characterization of Clostridium perfringens isolates from swine manure treated agricultural soils.</title>
        <authorList>
            <person name="Wushke S.T."/>
        </authorList>
    </citation>
    <scope>NUCLEOTIDE SEQUENCE</scope>
    <source>
        <strain evidence="9">V2</strain>
        <strain evidence="10">X15</strain>
        <strain evidence="8">X26</strain>
        <strain evidence="11">X62</strain>
        <strain evidence="7">X94</strain>
    </source>
</reference>
<dbReference type="Proteomes" id="UP000273641">
    <property type="component" value="Unassembled WGS sequence"/>
</dbReference>
<evidence type="ECO:0000313" key="11">
    <source>
        <dbReference type="EMBL" id="MDZ7542287.1"/>
    </source>
</evidence>
<evidence type="ECO:0000313" key="6">
    <source>
        <dbReference type="EMBL" id="MBO3418113.1"/>
    </source>
</evidence>
<reference evidence="2" key="9">
    <citation type="submission" date="2020-07" db="EMBL/GenBank/DDBJ databases">
        <authorList>
            <consortium name="NCBI Pathogen Detection Project"/>
        </authorList>
    </citation>
    <scope>NUCLEOTIDE SEQUENCE</scope>
    <source>
        <strain evidence="2">C25</strain>
        <strain evidence="3">C8</strain>
    </source>
</reference>
<evidence type="ECO:0000313" key="18">
    <source>
        <dbReference type="Proteomes" id="UP000070646"/>
    </source>
</evidence>
<evidence type="ECO:0000313" key="10">
    <source>
        <dbReference type="EMBL" id="MDZ5033893.1"/>
    </source>
</evidence>
<dbReference type="EMBL" id="LRPU01000091">
    <property type="protein sequence ID" value="KXA11088.1"/>
    <property type="molecule type" value="Genomic_DNA"/>
</dbReference>
<evidence type="ECO:0000313" key="21">
    <source>
        <dbReference type="Proteomes" id="UP000250234"/>
    </source>
</evidence>
<dbReference type="EMBL" id="WNUI01000077">
    <property type="protein sequence ID" value="MDZ4910202.1"/>
    <property type="molecule type" value="Genomic_DNA"/>
</dbReference>
<dbReference type="Proteomes" id="UP000070646">
    <property type="component" value="Unassembled WGS sequence"/>
</dbReference>
<proteinExistence type="predicted"/>
<dbReference type="Proteomes" id="UP000668068">
    <property type="component" value="Unassembled WGS sequence"/>
</dbReference>
<dbReference type="EMBL" id="DACTCB010000049">
    <property type="protein sequence ID" value="HAT4309574.1"/>
    <property type="molecule type" value="Genomic_DNA"/>
</dbReference>
<dbReference type="Proteomes" id="UP000250234">
    <property type="component" value="Unassembled WGS sequence"/>
</dbReference>
<dbReference type="Proteomes" id="UP000247117">
    <property type="component" value="Unassembled WGS sequence"/>
</dbReference>
<dbReference type="EMBL" id="RQNR01000023">
    <property type="protein sequence ID" value="RQN22647.1"/>
    <property type="molecule type" value="Genomic_DNA"/>
</dbReference>
<dbReference type="EMBL" id="JAENRE010000025">
    <property type="protein sequence ID" value="MBO3418113.1"/>
    <property type="molecule type" value="Genomic_DNA"/>
</dbReference>
<evidence type="ECO:0000313" key="19">
    <source>
        <dbReference type="Proteomes" id="UP000247117"/>
    </source>
</evidence>
<evidence type="ECO:0000313" key="15">
    <source>
        <dbReference type="EMBL" id="SQB60586.1"/>
    </source>
</evidence>
<dbReference type="EMBL" id="PJTB01000024">
    <property type="protein sequence ID" value="PWX36230.1"/>
    <property type="molecule type" value="Genomic_DNA"/>
</dbReference>
<reference evidence="20 21" key="5">
    <citation type="submission" date="2018-06" db="EMBL/GenBank/DDBJ databases">
        <authorList>
            <consortium name="Pathogen Informatics"/>
            <person name="Doyle S."/>
        </authorList>
    </citation>
    <scope>NUCLEOTIDE SEQUENCE [LARGE SCALE GENOMIC DNA]</scope>
    <source>
        <strain evidence="15 20">NCTC10719</strain>
        <strain evidence="16 21">NCTC8081</strain>
    </source>
</reference>
<evidence type="ECO:0000313" key="16">
    <source>
        <dbReference type="EMBL" id="SQC08846.1"/>
    </source>
</evidence>
<dbReference type="Proteomes" id="UP001288944">
    <property type="component" value="Unassembled WGS sequence"/>
</dbReference>
<evidence type="ECO:0000313" key="1">
    <source>
        <dbReference type="EMBL" id="AMN34287.1"/>
    </source>
</evidence>
<dbReference type="Proteomes" id="UP000668358">
    <property type="component" value="Unassembled WGS sequence"/>
</dbReference>
<dbReference type="EMBL" id="UAWG01000017">
    <property type="protein sequence ID" value="SQB60586.1"/>
    <property type="molecule type" value="Genomic_DNA"/>
</dbReference>
<evidence type="ECO:0000313" key="24">
    <source>
        <dbReference type="Proteomes" id="UP000668358"/>
    </source>
</evidence>
<dbReference type="RefSeq" id="WP_003448492.1">
    <property type="nucleotide sequence ID" value="NZ_AP017630.1"/>
</dbReference>
<dbReference type="Proteomes" id="UP000859547">
    <property type="component" value="Unassembled WGS sequence"/>
</dbReference>
<evidence type="ECO:0000313" key="2">
    <source>
        <dbReference type="EMBL" id="HAT4299869.1"/>
    </source>
</evidence>
<dbReference type="EMBL" id="JAENQP010000024">
    <property type="protein sequence ID" value="MBO3360397.1"/>
    <property type="molecule type" value="Genomic_DNA"/>
</dbReference>
<organism evidence="4 18">
    <name type="scientific">Clostridium perfringens</name>
    <dbReference type="NCBI Taxonomy" id="1502"/>
    <lineage>
        <taxon>Bacteria</taxon>
        <taxon>Bacillati</taxon>
        <taxon>Bacillota</taxon>
        <taxon>Clostridia</taxon>
        <taxon>Eubacteriales</taxon>
        <taxon>Clostridiaceae</taxon>
        <taxon>Clostridium</taxon>
    </lineage>
</organism>
<dbReference type="EMBL" id="WNVG01000077">
    <property type="protein sequence ID" value="MDZ5033893.1"/>
    <property type="molecule type" value="Genomic_DNA"/>
</dbReference>
<reference evidence="2" key="4">
    <citation type="journal article" date="2018" name="Genome Biol.">
        <title>SKESA: strategic k-mer extension for scrupulous assemblies.</title>
        <authorList>
            <person name="Souvorov A."/>
            <person name="Agarwala R."/>
            <person name="Lipman D.J."/>
        </authorList>
    </citation>
    <scope>NUCLEOTIDE SEQUENCE</scope>
    <source>
        <strain evidence="2">C25</strain>
        <strain evidence="3">C8</strain>
    </source>
</reference>
<evidence type="ECO:0000313" key="7">
    <source>
        <dbReference type="EMBL" id="MDZ4910202.1"/>
    </source>
</evidence>
<dbReference type="OMA" id="KNDETTC"/>
<accession>A0A133N476</accession>
<evidence type="ECO:0000313" key="8">
    <source>
        <dbReference type="EMBL" id="MDZ5000139.1"/>
    </source>
</evidence>
<dbReference type="EMBL" id="WNVM01000021">
    <property type="protein sequence ID" value="MDZ5010075.1"/>
    <property type="molecule type" value="Genomic_DNA"/>
</dbReference>
<reference evidence="1 17" key="1">
    <citation type="journal article" date="2016" name="PLoS ONE">
        <title>Plasmid Characterization and Chromosome Analysis of Two netF+ Clostridium perfringens Isolates Associated with Foal and Canine Necrotizing Enteritis.</title>
        <authorList>
            <person name="Mehdizadeh Gohari I."/>
            <person name="Kropinski A.M."/>
            <person name="Weese S.J."/>
            <person name="Parreira V.R."/>
            <person name="Whitehead A.E."/>
            <person name="Boerlin P."/>
            <person name="Prescott J.F."/>
        </authorList>
    </citation>
    <scope>NUCLEOTIDE SEQUENCE [LARGE SCALE GENOMIC DNA]</scope>
    <source>
        <strain evidence="1 17">JP838</strain>
    </source>
</reference>
<dbReference type="Proteomes" id="UP000249986">
    <property type="component" value="Unassembled WGS sequence"/>
</dbReference>
<dbReference type="Proteomes" id="UP000855421">
    <property type="component" value="Unassembled WGS sequence"/>
</dbReference>
<gene>
    <name evidence="13" type="ORF">CYK91_16290</name>
    <name evidence="14" type="ORF">EHZ11_15385</name>
    <name evidence="12" type="ORF">G6Z34_17370</name>
    <name evidence="7" type="ORF">GNF68_14305</name>
    <name evidence="9" type="ORF">GNF77_14290</name>
    <name evidence="8" type="ORF">GNF79_13770</name>
    <name evidence="10" type="ORF">GNF81_14115</name>
    <name evidence="11" type="ORF">GNF83_13775</name>
    <name evidence="4" type="ORF">HMPREF3222_01920</name>
    <name evidence="2" type="ORF">I9063_003293</name>
    <name evidence="3" type="ORF">I9080_003440</name>
    <name evidence="1" type="ORF">JFP838_00385</name>
    <name evidence="5" type="ORF">JJB47_16805</name>
    <name evidence="6" type="ORF">JJB78_16870</name>
    <name evidence="15" type="ORF">NCTC10719_02233</name>
    <name evidence="16" type="ORF">NCTC8081_02801</name>
</gene>
<dbReference type="EMBL" id="WNVC01000076">
    <property type="protein sequence ID" value="MDZ5000139.1"/>
    <property type="molecule type" value="Genomic_DNA"/>
</dbReference>
<dbReference type="EMBL" id="WNUR01000059">
    <property type="protein sequence ID" value="MDZ7542287.1"/>
    <property type="molecule type" value="Genomic_DNA"/>
</dbReference>
<dbReference type="EMBL" id="DACTBT010000053">
    <property type="protein sequence ID" value="HAT4299869.1"/>
    <property type="molecule type" value="Genomic_DNA"/>
</dbReference>
<evidence type="ECO:0000313" key="4">
    <source>
        <dbReference type="EMBL" id="KXA11088.1"/>
    </source>
</evidence>
<reference evidence="14 22" key="6">
    <citation type="submission" date="2018-11" db="EMBL/GenBank/DDBJ databases">
        <title>Draft genome sequences of potential pathogenic Clostridium perfringens from environmental surface water in the North West Province, South Africa.</title>
        <authorList>
            <person name="Fourie J.C.J."/>
            <person name="Sanko T.J."/>
            <person name="Bezuidenhout C."/>
            <person name="Mienie C."/>
            <person name="Adeleke R."/>
        </authorList>
    </citation>
    <scope>NUCLEOTIDE SEQUENCE [LARGE SCALE GENOMIC DNA]</scope>
    <source>
        <strain evidence="14 22">SC4-C13</strain>
    </source>
</reference>